<protein>
    <submittedName>
        <fullName evidence="2">YbbC/YhhH family protein</fullName>
    </submittedName>
</protein>
<proteinExistence type="predicted"/>
<feature type="domain" description="NTF2 fold" evidence="1">
    <location>
        <begin position="44"/>
        <end position="98"/>
    </location>
</feature>
<evidence type="ECO:0000259" key="1">
    <source>
        <dbReference type="Pfam" id="PF15631"/>
    </source>
</evidence>
<comment type="caution">
    <text evidence="2">The sequence shown here is derived from an EMBL/GenBank/DDBJ whole genome shotgun (WGS) entry which is preliminary data.</text>
</comment>
<sequence length="98" mass="11128">MRKCLLFLFVIFFLSPLWSLAEEKIALIKTPEDAEKIGGVIAEILYGKERSEKQKPYTARLDGDLWIVKGTLHYNKGGVFEIKINKFDGAVINFAHGK</sequence>
<dbReference type="Proteomes" id="UP001207294">
    <property type="component" value="Unassembled WGS sequence"/>
</dbReference>
<gene>
    <name evidence="2" type="ORF">OH718_15205</name>
</gene>
<dbReference type="GeneID" id="93561907"/>
<dbReference type="RefSeq" id="WP_206401898.1">
    <property type="nucleotide sequence ID" value="NZ_JAFGZD010000008.1"/>
</dbReference>
<reference evidence="2 3" key="1">
    <citation type="submission" date="2022-10" db="EMBL/GenBank/DDBJ databases">
        <title>Characterization of Pseudomonas capsici strains from pepper and tomato in Georgia.</title>
        <authorList>
            <person name="Zhao M."/>
            <person name="Dutta B."/>
        </authorList>
    </citation>
    <scope>NUCLEOTIDE SEQUENCE [LARGE SCALE GENOMIC DNA]</scope>
    <source>
        <strain evidence="2 3">Pc20-5</strain>
    </source>
</reference>
<dbReference type="Pfam" id="PF15631">
    <property type="entry name" value="Imm-NTF2-2"/>
    <property type="match status" value="1"/>
</dbReference>
<evidence type="ECO:0000313" key="2">
    <source>
        <dbReference type="EMBL" id="MCV4377945.1"/>
    </source>
</evidence>
<organism evidence="2 3">
    <name type="scientific">Pseudomonas capsici</name>
    <dbReference type="NCBI Taxonomy" id="2810614"/>
    <lineage>
        <taxon>Bacteria</taxon>
        <taxon>Pseudomonadati</taxon>
        <taxon>Pseudomonadota</taxon>
        <taxon>Gammaproteobacteria</taxon>
        <taxon>Pseudomonadales</taxon>
        <taxon>Pseudomonadaceae</taxon>
        <taxon>Pseudomonas</taxon>
    </lineage>
</organism>
<accession>A0ABT3BYL9</accession>
<dbReference type="EMBL" id="JAOXML010000011">
    <property type="protein sequence ID" value="MCV4377945.1"/>
    <property type="molecule type" value="Genomic_DNA"/>
</dbReference>
<evidence type="ECO:0000313" key="3">
    <source>
        <dbReference type="Proteomes" id="UP001207294"/>
    </source>
</evidence>
<keyword evidence="3" id="KW-1185">Reference proteome</keyword>
<name>A0ABT3BYL9_9PSED</name>
<dbReference type="InterPro" id="IPR028921">
    <property type="entry name" value="NTF2_fold_dom"/>
</dbReference>